<gene>
    <name evidence="5" type="ORF">CHR90_16135</name>
</gene>
<reference evidence="5 6" key="1">
    <citation type="submission" date="2017-07" db="EMBL/GenBank/DDBJ databases">
        <title>Elstera cyanobacteriorum sp. nov., a novel bacterium isolated from cyanobacterial aggregates in a eutrophic lake.</title>
        <authorList>
            <person name="Cai H."/>
        </authorList>
    </citation>
    <scope>NUCLEOTIDE SEQUENCE [LARGE SCALE GENOMIC DNA]</scope>
    <source>
        <strain evidence="5 6">TH019</strain>
    </source>
</reference>
<evidence type="ECO:0000313" key="5">
    <source>
        <dbReference type="EMBL" id="OYQ17473.1"/>
    </source>
</evidence>
<dbReference type="Pfam" id="PF00015">
    <property type="entry name" value="MCPsignal"/>
    <property type="match status" value="1"/>
</dbReference>
<dbReference type="InterPro" id="IPR013587">
    <property type="entry name" value="Nitrate/nitrite_sensing"/>
</dbReference>
<keyword evidence="1 3" id="KW-0807">Transducer</keyword>
<dbReference type="Pfam" id="PF08376">
    <property type="entry name" value="NIT"/>
    <property type="match status" value="1"/>
</dbReference>
<keyword evidence="6" id="KW-1185">Reference proteome</keyword>
<comment type="caution">
    <text evidence="5">The sequence shown here is derived from an EMBL/GenBank/DDBJ whole genome shotgun (WGS) entry which is preliminary data.</text>
</comment>
<dbReference type="AlphaFoldDB" id="A0A255XKF2"/>
<evidence type="ECO:0000256" key="3">
    <source>
        <dbReference type="PROSITE-ProRule" id="PRU00284"/>
    </source>
</evidence>
<name>A0A255XKF2_9PROT</name>
<dbReference type="GO" id="GO:0016020">
    <property type="term" value="C:membrane"/>
    <property type="evidence" value="ECO:0007669"/>
    <property type="project" value="InterPro"/>
</dbReference>
<dbReference type="SMART" id="SM00283">
    <property type="entry name" value="MA"/>
    <property type="match status" value="1"/>
</dbReference>
<organism evidence="5 6">
    <name type="scientific">Elstera cyanobacteriorum</name>
    <dbReference type="NCBI Taxonomy" id="2022747"/>
    <lineage>
        <taxon>Bacteria</taxon>
        <taxon>Pseudomonadati</taxon>
        <taxon>Pseudomonadota</taxon>
        <taxon>Alphaproteobacteria</taxon>
        <taxon>Rhodospirillales</taxon>
        <taxon>Rhodospirillaceae</taxon>
        <taxon>Elstera</taxon>
    </lineage>
</organism>
<dbReference type="SUPFAM" id="SSF58104">
    <property type="entry name" value="Methyl-accepting chemotaxis protein (MCP) signaling domain"/>
    <property type="match status" value="1"/>
</dbReference>
<dbReference type="OrthoDB" id="2489132at2"/>
<dbReference type="EMBL" id="NOXS01000034">
    <property type="protein sequence ID" value="OYQ17473.1"/>
    <property type="molecule type" value="Genomic_DNA"/>
</dbReference>
<evidence type="ECO:0000313" key="6">
    <source>
        <dbReference type="Proteomes" id="UP000216361"/>
    </source>
</evidence>
<dbReference type="PRINTS" id="PR00260">
    <property type="entry name" value="CHEMTRNSDUCR"/>
</dbReference>
<dbReference type="GO" id="GO:0007165">
    <property type="term" value="P:signal transduction"/>
    <property type="evidence" value="ECO:0007669"/>
    <property type="project" value="UniProtKB-KW"/>
</dbReference>
<comment type="similarity">
    <text evidence="2">Belongs to the methyl-accepting chemotaxis (MCP) protein family.</text>
</comment>
<sequence>MNAPLYASPPPAVTVPDLSRWQDAGAKGEAASRPVRFHHQRTAARLLLTARFRALSSLDRLADVSALVTRVSTAIHALQKERGSWTVYLNSQGQQFGPQVDQQIILCNAEEAQLRACLGTLDRLTHSAALFHCAEAAMQDFAGLADLRQRGKALQLTPPESIAAFSGLIAKLLALVSQALDVVADPAMSAALIALFNFMQGKEYAGQERATGGAGFSAGRFDAALHRRFQHLIAAQSRAFRIFSEYATPEQATRLHQCLAGPERAAFDAMRQVAVRQGMSGDLHGITGQAWYEAATQRIDGLKQVEDSLAQDLHTLCAEKRRAALAAFQAPIRTVIPGAGLRLWADYQITRHRLIADARRDRRFSAAVRATVAQFAETPHPTPWMAETLRLFRSGLGDAATLAAQQQQERQAQHARQQAIEDAVHAFSAASQTILTTLADMAKRMHGSAQRMFESAEEACQRALTLASASRQSLAGVQAVSHAADALSGAIRGIATRAAETSQETGATVATVERTAETVTGLQSAAGKIGTVVTLIQSIAGQTNLLALNATIEAARAGDAGKGFAVVAGEVKSLAGQTAGATEDITHQVATIQSETTATAAMIADIRARMSDMATVIAGAATALADQETATDQIATSIQNIAEGAQSVSGTVDAVAHAADESGHTAAEVLAIAKDLETLSATLQTSLQQFIGQVRAG</sequence>
<dbReference type="PANTHER" id="PTHR32089:SF112">
    <property type="entry name" value="LYSOZYME-LIKE PROTEIN-RELATED"/>
    <property type="match status" value="1"/>
</dbReference>
<evidence type="ECO:0000256" key="2">
    <source>
        <dbReference type="ARBA" id="ARBA00029447"/>
    </source>
</evidence>
<dbReference type="PANTHER" id="PTHR32089">
    <property type="entry name" value="METHYL-ACCEPTING CHEMOTAXIS PROTEIN MCPB"/>
    <property type="match status" value="1"/>
</dbReference>
<dbReference type="Proteomes" id="UP000216361">
    <property type="component" value="Unassembled WGS sequence"/>
</dbReference>
<dbReference type="RefSeq" id="WP_094410131.1">
    <property type="nucleotide sequence ID" value="NZ_BMJZ01000005.1"/>
</dbReference>
<dbReference type="PROSITE" id="PS50111">
    <property type="entry name" value="CHEMOTAXIS_TRANSDUC_2"/>
    <property type="match status" value="1"/>
</dbReference>
<dbReference type="GO" id="GO:0004888">
    <property type="term" value="F:transmembrane signaling receptor activity"/>
    <property type="evidence" value="ECO:0007669"/>
    <property type="project" value="InterPro"/>
</dbReference>
<protein>
    <recommendedName>
        <fullName evidence="4">Methyl-accepting transducer domain-containing protein</fullName>
    </recommendedName>
</protein>
<feature type="domain" description="Methyl-accepting transducer" evidence="4">
    <location>
        <begin position="441"/>
        <end position="677"/>
    </location>
</feature>
<dbReference type="InterPro" id="IPR004089">
    <property type="entry name" value="MCPsignal_dom"/>
</dbReference>
<dbReference type="Gene3D" id="1.10.287.950">
    <property type="entry name" value="Methyl-accepting chemotaxis protein"/>
    <property type="match status" value="1"/>
</dbReference>
<evidence type="ECO:0000259" key="4">
    <source>
        <dbReference type="PROSITE" id="PS50111"/>
    </source>
</evidence>
<proteinExistence type="inferred from homology"/>
<evidence type="ECO:0000256" key="1">
    <source>
        <dbReference type="ARBA" id="ARBA00023224"/>
    </source>
</evidence>
<dbReference type="GO" id="GO:0006935">
    <property type="term" value="P:chemotaxis"/>
    <property type="evidence" value="ECO:0007669"/>
    <property type="project" value="InterPro"/>
</dbReference>
<dbReference type="InterPro" id="IPR004090">
    <property type="entry name" value="Chemotax_Me-accpt_rcpt"/>
</dbReference>
<accession>A0A255XKF2</accession>